<reference evidence="2" key="1">
    <citation type="journal article" date="2022" name="New Phytol.">
        <title>Evolutionary transition to the ectomycorrhizal habit in the genomes of a hyperdiverse lineage of mushroom-forming fungi.</title>
        <authorList>
            <person name="Looney B."/>
            <person name="Miyauchi S."/>
            <person name="Morin E."/>
            <person name="Drula E."/>
            <person name="Courty P.E."/>
            <person name="Kohler A."/>
            <person name="Kuo A."/>
            <person name="LaButti K."/>
            <person name="Pangilinan J."/>
            <person name="Lipzen A."/>
            <person name="Riley R."/>
            <person name="Andreopoulos W."/>
            <person name="He G."/>
            <person name="Johnson J."/>
            <person name="Nolan M."/>
            <person name="Tritt A."/>
            <person name="Barry K.W."/>
            <person name="Grigoriev I.V."/>
            <person name="Nagy L.G."/>
            <person name="Hibbett D."/>
            <person name="Henrissat B."/>
            <person name="Matheny P.B."/>
            <person name="Labbe J."/>
            <person name="Martin F.M."/>
        </authorList>
    </citation>
    <scope>NUCLEOTIDE SEQUENCE</scope>
    <source>
        <strain evidence="2">BPL690</strain>
    </source>
</reference>
<protein>
    <recommendedName>
        <fullName evidence="1">DUF6533 domain-containing protein</fullName>
    </recommendedName>
</protein>
<keyword evidence="3" id="KW-1185">Reference proteome</keyword>
<gene>
    <name evidence="2" type="ORF">B0F90DRAFT_1815575</name>
</gene>
<accession>A0AAD4M964</accession>
<dbReference type="InterPro" id="IPR045340">
    <property type="entry name" value="DUF6533"/>
</dbReference>
<comment type="caution">
    <text evidence="2">The sequence shown here is derived from an EMBL/GenBank/DDBJ whole genome shotgun (WGS) entry which is preliminary data.</text>
</comment>
<evidence type="ECO:0000313" key="3">
    <source>
        <dbReference type="Proteomes" id="UP001203297"/>
    </source>
</evidence>
<evidence type="ECO:0000259" key="1">
    <source>
        <dbReference type="Pfam" id="PF20151"/>
    </source>
</evidence>
<dbReference type="Proteomes" id="UP001203297">
    <property type="component" value="Unassembled WGS sequence"/>
</dbReference>
<sequence>MGDSQCETICSRLVTPPPSLPTVRSLHIKEIVLTVRTGLLYYDYFLTLPAEVDRFWRTGSYTWASAVFLANRYAACWVTCPSCTAFWGPMQDRYCPLTRPHTIYPERIYRHVPWHIDGISSPFNNYTPCDESVRTVSSQQWVLGLLAFEHQSVFLSDVGLPLNTNPEELPHTLRKGEPILYSANGVKHWNYQFSLASGGVLRSSGLDFTVFVLTICRSIKLWTRNQPFVDRLFIDGFLYYGVIWNLNVVNIIALMVIPVSTLQHIPADPDDVSAFCLFIHSSLHKCTICDNGFATHDQLRDPTLHGTNSTSHAGDVSTFLPGGTLSTVPPTQAELSNKGIHGRRYRPASPTSWSPWVYALQGIEDTTARPIESLRLAAMGSELDGMTGVTNRSVQYS</sequence>
<feature type="domain" description="DUF6533" evidence="1">
    <location>
        <begin position="39"/>
        <end position="75"/>
    </location>
</feature>
<proteinExistence type="predicted"/>
<dbReference type="EMBL" id="WTXG01000006">
    <property type="protein sequence ID" value="KAI0305348.1"/>
    <property type="molecule type" value="Genomic_DNA"/>
</dbReference>
<dbReference type="Pfam" id="PF20151">
    <property type="entry name" value="DUF6533"/>
    <property type="match status" value="1"/>
</dbReference>
<evidence type="ECO:0000313" key="2">
    <source>
        <dbReference type="EMBL" id="KAI0305348.1"/>
    </source>
</evidence>
<name>A0AAD4M964_9AGAM</name>
<dbReference type="AlphaFoldDB" id="A0AAD4M964"/>
<organism evidence="2 3">
    <name type="scientific">Multifurca ochricompacta</name>
    <dbReference type="NCBI Taxonomy" id="376703"/>
    <lineage>
        <taxon>Eukaryota</taxon>
        <taxon>Fungi</taxon>
        <taxon>Dikarya</taxon>
        <taxon>Basidiomycota</taxon>
        <taxon>Agaricomycotina</taxon>
        <taxon>Agaricomycetes</taxon>
        <taxon>Russulales</taxon>
        <taxon>Russulaceae</taxon>
        <taxon>Multifurca</taxon>
    </lineage>
</organism>